<accession>F2U6Z9</accession>
<dbReference type="GO" id="GO:0006508">
    <property type="term" value="P:proteolysis"/>
    <property type="evidence" value="ECO:0007669"/>
    <property type="project" value="UniProtKB-KW"/>
</dbReference>
<feature type="signal peptide" evidence="6">
    <location>
        <begin position="1"/>
        <end position="31"/>
    </location>
</feature>
<reference evidence="7" key="1">
    <citation type="submission" date="2009-08" db="EMBL/GenBank/DDBJ databases">
        <title>Annotation of Salpingoeca rosetta.</title>
        <authorList>
            <consortium name="The Broad Institute Genome Sequencing Platform"/>
            <person name="Russ C."/>
            <person name="Cuomo C."/>
            <person name="Burger G."/>
            <person name="Gray M.W."/>
            <person name="Holland P.W.H."/>
            <person name="King N."/>
            <person name="Lang F.B.F."/>
            <person name="Roger A.J."/>
            <person name="Ruiz-Trillo I."/>
            <person name="Young S.K."/>
            <person name="Zeng Q."/>
            <person name="Gargeya S."/>
            <person name="Alvarado L."/>
            <person name="Berlin A."/>
            <person name="Chapman S.B."/>
            <person name="Chen Z."/>
            <person name="Freedman E."/>
            <person name="Gellesch M."/>
            <person name="Goldberg J."/>
            <person name="Griggs A."/>
            <person name="Gujja S."/>
            <person name="Heilman E."/>
            <person name="Heiman D."/>
            <person name="Howarth C."/>
            <person name="Mehta T."/>
            <person name="Neiman D."/>
            <person name="Pearson M."/>
            <person name="Roberts A."/>
            <person name="Saif S."/>
            <person name="Shea T."/>
            <person name="Shenoy N."/>
            <person name="Sisk P."/>
            <person name="Stolte C."/>
            <person name="Sykes S."/>
            <person name="White J."/>
            <person name="Yandava C."/>
            <person name="Haas B."/>
            <person name="Nusbaum C."/>
            <person name="Birren B."/>
        </authorList>
    </citation>
    <scope>NUCLEOTIDE SEQUENCE [LARGE SCALE GENOMIC DNA]</scope>
    <source>
        <strain evidence="7">ATCC 50818</strain>
    </source>
</reference>
<comment type="similarity">
    <text evidence="1">Belongs to the peptidase S28 family.</text>
</comment>
<dbReference type="InParanoid" id="F2U6Z9"/>
<dbReference type="ESTHER" id="sals5-f2u6z9">
    <property type="family name" value="Prolylcarboxypeptidase"/>
</dbReference>
<keyword evidence="4" id="KW-0378">Hydrolase</keyword>
<proteinExistence type="inferred from homology"/>
<dbReference type="Proteomes" id="UP000007799">
    <property type="component" value="Unassembled WGS sequence"/>
</dbReference>
<dbReference type="FunCoup" id="F2U6Z9">
    <property type="interactions" value="887"/>
</dbReference>
<dbReference type="SUPFAM" id="SSF53474">
    <property type="entry name" value="alpha/beta-Hydrolases"/>
    <property type="match status" value="1"/>
</dbReference>
<dbReference type="PANTHER" id="PTHR11010:SF38">
    <property type="entry name" value="LYSOSOMAL PRO-X CARBOXYPEPTIDASE"/>
    <property type="match status" value="1"/>
</dbReference>
<evidence type="ECO:0000313" key="7">
    <source>
        <dbReference type="EMBL" id="EGD83631.1"/>
    </source>
</evidence>
<evidence type="ECO:0000256" key="5">
    <source>
        <dbReference type="ARBA" id="ARBA00023180"/>
    </source>
</evidence>
<feature type="chain" id="PRO_5003290784" description="Lysosomal Pro-X carboxypeptidase" evidence="6">
    <location>
        <begin position="32"/>
        <end position="528"/>
    </location>
</feature>
<dbReference type="KEGG" id="sre:PTSG_04239"/>
<dbReference type="EMBL" id="GL832963">
    <property type="protein sequence ID" value="EGD83631.1"/>
    <property type="molecule type" value="Genomic_DNA"/>
</dbReference>
<evidence type="ECO:0000256" key="1">
    <source>
        <dbReference type="ARBA" id="ARBA00011079"/>
    </source>
</evidence>
<sequence>MRIVPMTAMMMTMLALLVGLAMLLLSGNAIADATGTVVAGRPTSANCTENFFTQNIDHFNWAKPLNDKFTYRQRYFICDQYADLSNPKTPIFFYFGNEDDVTLYVNNTGLMWENAASYKALLVFAEHRYYGKSKPFPAGTPGCMNWLTTEQAMADYATLIRDLKQDLNLTPAPVIGFGGSYGGMLAAYFRRKYPDIVDGVIAGSAPIWAFSGLTPAYDYYGFNNIIADDASSKGGASDHCRNNFKAIQPRIMAIASTQHGRHMLSQQLRLCKPLASDQDAYNILLWAQNAWAYMAMGDFPYASGYIVHGRGKLPPYPVREACKPLSDPQLPANDTKFISALRDAMDVYYNYTHTEPCFDLFPATSIPRLGHHPHHLLSRPRPAAAVAAAQCTGDWGYQFCTEMVMPSSQGGPKDMFWPALPFDLNETIKQCQQQWGVTPRPLWAPLNLASKDLTDVSNMVLSNGGLDPWRAGGVVTNVSDSVVAVVIESGAHHIDLMFSDPADPPDVIAARRLELQHISRWINQHNQQ</sequence>
<evidence type="ECO:0000256" key="2">
    <source>
        <dbReference type="ARBA" id="ARBA00022670"/>
    </source>
</evidence>
<dbReference type="Gene3D" id="3.40.50.1820">
    <property type="entry name" value="alpha/beta hydrolase"/>
    <property type="match status" value="1"/>
</dbReference>
<name>F2U6Z9_SALR5</name>
<dbReference type="OrthoDB" id="2130629at2759"/>
<gene>
    <name evidence="7" type="ORF">PTSG_04239</name>
</gene>
<dbReference type="OMA" id="ELYMPMS"/>
<dbReference type="Pfam" id="PF05577">
    <property type="entry name" value="Peptidase_S28"/>
    <property type="match status" value="1"/>
</dbReference>
<dbReference type="InterPro" id="IPR029058">
    <property type="entry name" value="AB_hydrolase_fold"/>
</dbReference>
<dbReference type="eggNOG" id="KOG2183">
    <property type="taxonomic scope" value="Eukaryota"/>
</dbReference>
<keyword evidence="5" id="KW-0325">Glycoprotein</keyword>
<keyword evidence="2" id="KW-0645">Protease</keyword>
<dbReference type="InterPro" id="IPR042269">
    <property type="entry name" value="Ser_carbopepase_S28_SKS"/>
</dbReference>
<dbReference type="GO" id="GO:0008239">
    <property type="term" value="F:dipeptidyl-peptidase activity"/>
    <property type="evidence" value="ECO:0007669"/>
    <property type="project" value="TreeGrafter"/>
</dbReference>
<dbReference type="GeneID" id="16075715"/>
<organism evidence="8">
    <name type="scientific">Salpingoeca rosetta (strain ATCC 50818 / BSB-021)</name>
    <dbReference type="NCBI Taxonomy" id="946362"/>
    <lineage>
        <taxon>Eukaryota</taxon>
        <taxon>Choanoflagellata</taxon>
        <taxon>Craspedida</taxon>
        <taxon>Salpingoecidae</taxon>
        <taxon>Salpingoeca</taxon>
    </lineage>
</organism>
<evidence type="ECO:0000256" key="6">
    <source>
        <dbReference type="SAM" id="SignalP"/>
    </source>
</evidence>
<keyword evidence="3 6" id="KW-0732">Signal</keyword>
<protein>
    <recommendedName>
        <fullName evidence="9">Lysosomal Pro-X carboxypeptidase</fullName>
    </recommendedName>
</protein>
<dbReference type="GO" id="GO:0070008">
    <property type="term" value="F:serine-type exopeptidase activity"/>
    <property type="evidence" value="ECO:0007669"/>
    <property type="project" value="InterPro"/>
</dbReference>
<evidence type="ECO:0000256" key="4">
    <source>
        <dbReference type="ARBA" id="ARBA00022801"/>
    </source>
</evidence>
<dbReference type="RefSeq" id="XP_004995135.1">
    <property type="nucleotide sequence ID" value="XM_004995078.1"/>
</dbReference>
<keyword evidence="8" id="KW-1185">Reference proteome</keyword>
<dbReference type="Gene3D" id="1.20.120.980">
    <property type="entry name" value="Serine carboxypeptidase S28, SKS domain"/>
    <property type="match status" value="1"/>
</dbReference>
<evidence type="ECO:0000313" key="8">
    <source>
        <dbReference type="Proteomes" id="UP000007799"/>
    </source>
</evidence>
<dbReference type="AlphaFoldDB" id="F2U6Z9"/>
<evidence type="ECO:0000256" key="3">
    <source>
        <dbReference type="ARBA" id="ARBA00022729"/>
    </source>
</evidence>
<dbReference type="PANTHER" id="PTHR11010">
    <property type="entry name" value="PROTEASE S28 PRO-X CARBOXYPEPTIDASE-RELATED"/>
    <property type="match status" value="1"/>
</dbReference>
<dbReference type="InterPro" id="IPR008758">
    <property type="entry name" value="Peptidase_S28"/>
</dbReference>
<evidence type="ECO:0008006" key="9">
    <source>
        <dbReference type="Google" id="ProtNLM"/>
    </source>
</evidence>